<feature type="compositionally biased region" description="Low complexity" evidence="1">
    <location>
        <begin position="212"/>
        <end position="228"/>
    </location>
</feature>
<evidence type="ECO:0000259" key="2">
    <source>
        <dbReference type="Pfam" id="PF23232"/>
    </source>
</evidence>
<dbReference type="InterPro" id="IPR056599">
    <property type="entry name" value="AAA_lid_fung"/>
</dbReference>
<dbReference type="Pfam" id="PF23232">
    <property type="entry name" value="AAA_lid_13"/>
    <property type="match status" value="1"/>
</dbReference>
<feature type="domain" description="AAA+ ATPase lid" evidence="2">
    <location>
        <begin position="59"/>
        <end position="124"/>
    </location>
</feature>
<feature type="compositionally biased region" description="Polar residues" evidence="1">
    <location>
        <begin position="239"/>
        <end position="253"/>
    </location>
</feature>
<organism evidence="3 4">
    <name type="scientific">Lasiosphaeria ovina</name>
    <dbReference type="NCBI Taxonomy" id="92902"/>
    <lineage>
        <taxon>Eukaryota</taxon>
        <taxon>Fungi</taxon>
        <taxon>Dikarya</taxon>
        <taxon>Ascomycota</taxon>
        <taxon>Pezizomycotina</taxon>
        <taxon>Sordariomycetes</taxon>
        <taxon>Sordariomycetidae</taxon>
        <taxon>Sordariales</taxon>
        <taxon>Lasiosphaeriaceae</taxon>
        <taxon>Lasiosphaeria</taxon>
    </lineage>
</organism>
<proteinExistence type="predicted"/>
<protein>
    <recommendedName>
        <fullName evidence="2">AAA+ ATPase lid domain-containing protein</fullName>
    </recommendedName>
</protein>
<feature type="compositionally biased region" description="Low complexity" evidence="1">
    <location>
        <begin position="254"/>
        <end position="268"/>
    </location>
</feature>
<evidence type="ECO:0000313" key="4">
    <source>
        <dbReference type="Proteomes" id="UP001287356"/>
    </source>
</evidence>
<feature type="region of interest" description="Disordered" evidence="1">
    <location>
        <begin position="141"/>
        <end position="191"/>
    </location>
</feature>
<comment type="caution">
    <text evidence="3">The sequence shown here is derived from an EMBL/GenBank/DDBJ whole genome shotgun (WGS) entry which is preliminary data.</text>
</comment>
<evidence type="ECO:0000256" key="1">
    <source>
        <dbReference type="SAM" id="MobiDB-lite"/>
    </source>
</evidence>
<sequence length="337" mass="36375">MSYRSSSSLSTPGRSGCACAPPSLSLARLSKKQLISQGRKFNVNEFSVGGFATNYWQAYPNARLNGRQIRNACQIFLALADFEAQGGNHEAIMDLDVVINLEVKHFQKVSDAYLSFMKYLKDIYGVGQEERAREKFLRAGWENEESSSARLPNPLTTRNKAATPSPTHFQTRGTHPSHLDPLRHQPSYGEWPVTHGQQLPYWYAGASGPSGGNSYQYSQQSSFNLQSSADNAHGHPTLNVATPSHGSGSTDVAQYNNSPISQQPQSQNTTGQIPPVSTGMVVPPPEQPDGDSRVSVPGYTLHGHGAPAGPPPPNWNPHLAGGGRGAPGPYFAPPRSS</sequence>
<name>A0AAE0NCQ6_9PEZI</name>
<dbReference type="AlphaFoldDB" id="A0AAE0NCQ6"/>
<reference evidence="3" key="2">
    <citation type="submission" date="2023-06" db="EMBL/GenBank/DDBJ databases">
        <authorList>
            <consortium name="Lawrence Berkeley National Laboratory"/>
            <person name="Haridas S."/>
            <person name="Hensen N."/>
            <person name="Bonometti L."/>
            <person name="Westerberg I."/>
            <person name="Brannstrom I.O."/>
            <person name="Guillou S."/>
            <person name="Cros-Aarteil S."/>
            <person name="Calhoun S."/>
            <person name="Kuo A."/>
            <person name="Mondo S."/>
            <person name="Pangilinan J."/>
            <person name="Riley R."/>
            <person name="Labutti K."/>
            <person name="Andreopoulos B."/>
            <person name="Lipzen A."/>
            <person name="Chen C."/>
            <person name="Yanf M."/>
            <person name="Daum C."/>
            <person name="Ng V."/>
            <person name="Clum A."/>
            <person name="Steindorff A."/>
            <person name="Ohm R."/>
            <person name="Martin F."/>
            <person name="Silar P."/>
            <person name="Natvig D."/>
            <person name="Lalanne C."/>
            <person name="Gautier V."/>
            <person name="Ament-Velasquez S.L."/>
            <person name="Kruys A."/>
            <person name="Hutchinson M.I."/>
            <person name="Powell A.J."/>
            <person name="Barry K."/>
            <person name="Miller A.N."/>
            <person name="Grigoriev I.V."/>
            <person name="Debuchy R."/>
            <person name="Gladieux P."/>
            <person name="Thoren M.H."/>
            <person name="Johannesson H."/>
        </authorList>
    </citation>
    <scope>NUCLEOTIDE SEQUENCE</scope>
    <source>
        <strain evidence="3">CBS 958.72</strain>
    </source>
</reference>
<feature type="compositionally biased region" description="Polar residues" evidence="1">
    <location>
        <begin position="146"/>
        <end position="174"/>
    </location>
</feature>
<reference evidence="3" key="1">
    <citation type="journal article" date="2023" name="Mol. Phylogenet. Evol.">
        <title>Genome-scale phylogeny and comparative genomics of the fungal order Sordariales.</title>
        <authorList>
            <person name="Hensen N."/>
            <person name="Bonometti L."/>
            <person name="Westerberg I."/>
            <person name="Brannstrom I.O."/>
            <person name="Guillou S."/>
            <person name="Cros-Aarteil S."/>
            <person name="Calhoun S."/>
            <person name="Haridas S."/>
            <person name="Kuo A."/>
            <person name="Mondo S."/>
            <person name="Pangilinan J."/>
            <person name="Riley R."/>
            <person name="LaButti K."/>
            <person name="Andreopoulos B."/>
            <person name="Lipzen A."/>
            <person name="Chen C."/>
            <person name="Yan M."/>
            <person name="Daum C."/>
            <person name="Ng V."/>
            <person name="Clum A."/>
            <person name="Steindorff A."/>
            <person name="Ohm R.A."/>
            <person name="Martin F."/>
            <person name="Silar P."/>
            <person name="Natvig D.O."/>
            <person name="Lalanne C."/>
            <person name="Gautier V."/>
            <person name="Ament-Velasquez S.L."/>
            <person name="Kruys A."/>
            <person name="Hutchinson M.I."/>
            <person name="Powell A.J."/>
            <person name="Barry K."/>
            <person name="Miller A.N."/>
            <person name="Grigoriev I.V."/>
            <person name="Debuchy R."/>
            <person name="Gladieux P."/>
            <person name="Hiltunen Thoren M."/>
            <person name="Johannesson H."/>
        </authorList>
    </citation>
    <scope>NUCLEOTIDE SEQUENCE</scope>
    <source>
        <strain evidence="3">CBS 958.72</strain>
    </source>
</reference>
<gene>
    <name evidence="3" type="ORF">B0T24DRAFT_610817</name>
</gene>
<evidence type="ECO:0000313" key="3">
    <source>
        <dbReference type="EMBL" id="KAK3379137.1"/>
    </source>
</evidence>
<keyword evidence="4" id="KW-1185">Reference proteome</keyword>
<dbReference type="Proteomes" id="UP001287356">
    <property type="component" value="Unassembled WGS sequence"/>
</dbReference>
<dbReference type="EMBL" id="JAULSN010000002">
    <property type="protein sequence ID" value="KAK3379137.1"/>
    <property type="molecule type" value="Genomic_DNA"/>
</dbReference>
<accession>A0AAE0NCQ6</accession>
<feature type="region of interest" description="Disordered" evidence="1">
    <location>
        <begin position="211"/>
        <end position="337"/>
    </location>
</feature>